<dbReference type="InterPro" id="IPR017968">
    <property type="entry name" value="Acylphosphatase_CS"/>
</dbReference>
<protein>
    <recommendedName>
        <fullName evidence="2 4">acylphosphatase</fullName>
        <ecNumber evidence="2 4">3.6.1.7</ecNumber>
    </recommendedName>
</protein>
<evidence type="ECO:0000256" key="3">
    <source>
        <dbReference type="ARBA" id="ARBA00047645"/>
    </source>
</evidence>
<comment type="caution">
    <text evidence="7">The sequence shown here is derived from an EMBL/GenBank/DDBJ whole genome shotgun (WGS) entry which is preliminary data.</text>
</comment>
<evidence type="ECO:0000256" key="4">
    <source>
        <dbReference type="PROSITE-ProRule" id="PRU00520"/>
    </source>
</evidence>
<dbReference type="SUPFAM" id="SSF54975">
    <property type="entry name" value="Acylphosphatase/BLUF domain-like"/>
    <property type="match status" value="1"/>
</dbReference>
<gene>
    <name evidence="7" type="ORF">IFO67_17280</name>
</gene>
<evidence type="ECO:0000256" key="5">
    <source>
        <dbReference type="RuleBase" id="RU004168"/>
    </source>
</evidence>
<dbReference type="Proteomes" id="UP000603602">
    <property type="component" value="Unassembled WGS sequence"/>
</dbReference>
<dbReference type="PRINTS" id="PR00112">
    <property type="entry name" value="ACYLPHPHTASE"/>
</dbReference>
<feature type="domain" description="Acylphosphatase-like" evidence="6">
    <location>
        <begin position="11"/>
        <end position="97"/>
    </location>
</feature>
<dbReference type="InterPro" id="IPR036046">
    <property type="entry name" value="Acylphosphatase-like_dom_sf"/>
</dbReference>
<dbReference type="PROSITE" id="PS51160">
    <property type="entry name" value="ACYLPHOSPHATASE_3"/>
    <property type="match status" value="1"/>
</dbReference>
<dbReference type="Pfam" id="PF00708">
    <property type="entry name" value="Acylphosphatase"/>
    <property type="match status" value="1"/>
</dbReference>
<dbReference type="RefSeq" id="WP_187719375.1">
    <property type="nucleotide sequence ID" value="NZ_JACTAH010000002.1"/>
</dbReference>
<evidence type="ECO:0000256" key="2">
    <source>
        <dbReference type="ARBA" id="ARBA00012150"/>
    </source>
</evidence>
<dbReference type="InterPro" id="IPR020456">
    <property type="entry name" value="Acylphosphatase"/>
</dbReference>
<dbReference type="PANTHER" id="PTHR47268">
    <property type="entry name" value="ACYLPHOSPHATASE"/>
    <property type="match status" value="1"/>
</dbReference>
<evidence type="ECO:0000313" key="7">
    <source>
        <dbReference type="EMBL" id="MBD8504647.1"/>
    </source>
</evidence>
<keyword evidence="4" id="KW-0378">Hydrolase</keyword>
<dbReference type="PANTHER" id="PTHR47268:SF4">
    <property type="entry name" value="ACYLPHOSPHATASE"/>
    <property type="match status" value="1"/>
</dbReference>
<dbReference type="PROSITE" id="PS00151">
    <property type="entry name" value="ACYLPHOSPHATASE_2"/>
    <property type="match status" value="1"/>
</dbReference>
<evidence type="ECO:0000256" key="1">
    <source>
        <dbReference type="ARBA" id="ARBA00005614"/>
    </source>
</evidence>
<evidence type="ECO:0000259" key="6">
    <source>
        <dbReference type="PROSITE" id="PS51160"/>
    </source>
</evidence>
<feature type="active site" evidence="4">
    <location>
        <position position="26"/>
    </location>
</feature>
<name>A0ABR9BE45_9RHOO</name>
<reference evidence="8" key="1">
    <citation type="submission" date="2023-07" db="EMBL/GenBank/DDBJ databases">
        <title>Thauera sp. CAU 1555 isolated from sand of Yaerae Beach.</title>
        <authorList>
            <person name="Kim W."/>
        </authorList>
    </citation>
    <scope>NUCLEOTIDE SEQUENCE [LARGE SCALE GENOMIC DNA]</scope>
    <source>
        <strain evidence="8">CAU 1555</strain>
    </source>
</reference>
<comment type="similarity">
    <text evidence="1 5">Belongs to the acylphosphatase family.</text>
</comment>
<organism evidence="7 8">
    <name type="scientific">Thauera sedimentorum</name>
    <dbReference type="NCBI Taxonomy" id="2767595"/>
    <lineage>
        <taxon>Bacteria</taxon>
        <taxon>Pseudomonadati</taxon>
        <taxon>Pseudomonadota</taxon>
        <taxon>Betaproteobacteria</taxon>
        <taxon>Rhodocyclales</taxon>
        <taxon>Zoogloeaceae</taxon>
        <taxon>Thauera</taxon>
    </lineage>
</organism>
<dbReference type="EMBL" id="JACYTO010000002">
    <property type="protein sequence ID" value="MBD8504647.1"/>
    <property type="molecule type" value="Genomic_DNA"/>
</dbReference>
<feature type="active site" evidence="4">
    <location>
        <position position="44"/>
    </location>
</feature>
<comment type="catalytic activity">
    <reaction evidence="3 4">
        <text>an acyl phosphate + H2O = a carboxylate + phosphate + H(+)</text>
        <dbReference type="Rhea" id="RHEA:14965"/>
        <dbReference type="ChEBI" id="CHEBI:15377"/>
        <dbReference type="ChEBI" id="CHEBI:15378"/>
        <dbReference type="ChEBI" id="CHEBI:29067"/>
        <dbReference type="ChEBI" id="CHEBI:43474"/>
        <dbReference type="ChEBI" id="CHEBI:59918"/>
        <dbReference type="EC" id="3.6.1.7"/>
    </reaction>
</comment>
<accession>A0ABR9BE45</accession>
<dbReference type="InterPro" id="IPR001792">
    <property type="entry name" value="Acylphosphatase-like_dom"/>
</dbReference>
<dbReference type="EC" id="3.6.1.7" evidence="2 4"/>
<sequence length="99" mass="10772">MSDTSSTAGISRRLLIVGRVQGVWYRASAKAEADRLALHGWARNLRDGSVEALVAGPEEAIERFIDWAYQGPPNAQVERIEISAADGPQDTGFHILPDV</sequence>
<keyword evidence="8" id="KW-1185">Reference proteome</keyword>
<evidence type="ECO:0000313" key="8">
    <source>
        <dbReference type="Proteomes" id="UP000603602"/>
    </source>
</evidence>
<proteinExistence type="inferred from homology"/>
<dbReference type="Gene3D" id="3.30.70.100">
    <property type="match status" value="1"/>
</dbReference>